<dbReference type="Proteomes" id="UP000630660">
    <property type="component" value="Unassembled WGS sequence"/>
</dbReference>
<protein>
    <recommendedName>
        <fullName evidence="3">Bulb-type lectin domain-containing protein</fullName>
    </recommendedName>
</protein>
<evidence type="ECO:0000313" key="1">
    <source>
        <dbReference type="EMBL" id="MBD3363606.1"/>
    </source>
</evidence>
<organism evidence="1 2">
    <name type="scientific">candidate division WOR-3 bacterium</name>
    <dbReference type="NCBI Taxonomy" id="2052148"/>
    <lineage>
        <taxon>Bacteria</taxon>
        <taxon>Bacteria division WOR-3</taxon>
    </lineage>
</organism>
<comment type="caution">
    <text evidence="1">The sequence shown here is derived from an EMBL/GenBank/DDBJ whole genome shotgun (WGS) entry which is preliminary data.</text>
</comment>
<proteinExistence type="predicted"/>
<evidence type="ECO:0008006" key="3">
    <source>
        <dbReference type="Google" id="ProtNLM"/>
    </source>
</evidence>
<accession>A0A9D5K8Z9</accession>
<dbReference type="EMBL" id="WJKJ01000005">
    <property type="protein sequence ID" value="MBD3363606.1"/>
    <property type="molecule type" value="Genomic_DNA"/>
</dbReference>
<name>A0A9D5K8Z9_UNCW3</name>
<dbReference type="AlphaFoldDB" id="A0A9D5K8Z9"/>
<dbReference type="PANTHER" id="PTHR42754">
    <property type="entry name" value="ENDOGLUCANASE"/>
    <property type="match status" value="1"/>
</dbReference>
<evidence type="ECO:0000313" key="2">
    <source>
        <dbReference type="Proteomes" id="UP000630660"/>
    </source>
</evidence>
<gene>
    <name evidence="1" type="ORF">GF359_00155</name>
</gene>
<dbReference type="PANTHER" id="PTHR42754:SF1">
    <property type="entry name" value="LIPOPROTEIN"/>
    <property type="match status" value="1"/>
</dbReference>
<sequence>MRSITLLVLISVLVTYGLEVAWEKTYGLGDRSEARGVIQDYDGDYLVTGLSVTGQRGSALLFKTDTAGNVMWEKTYNRGDWDVIYEIIPTSDSCYMLAGFTSKGCEDSDQRDVYLIKVDTSGDTLWQRNYGLQGSEEAAGIIETTDNYLVVTGYTDSYEGKDTDILVLKLNSDGDTVWMRNYGGKGSESGNAVIESENGYVIIGTRRKTDTADLDIYLMEISKDGNVLWDDDYGGGGDDWVNDVVLTTVNGYVVLGGTTSHRAEGGHLYALGLDKYGGRLWEQLFGGTAEDEGYAGVKIGYTGYLLAGRTASFGEGADDVYLIEIDKGGNYQWEKTLGGEGDDVANSVTSIPEGFLVAGKSSSFGEGETRCYLVKLSK</sequence>
<reference evidence="1" key="1">
    <citation type="submission" date="2019-11" db="EMBL/GenBank/DDBJ databases">
        <title>Microbial mats filling the niche in hypersaline microbial mats.</title>
        <authorList>
            <person name="Wong H.L."/>
            <person name="Macleod F.I."/>
            <person name="White R.A. III"/>
            <person name="Burns B.P."/>
        </authorList>
    </citation>
    <scope>NUCLEOTIDE SEQUENCE</scope>
    <source>
        <strain evidence="1">Bin_327</strain>
    </source>
</reference>